<keyword evidence="8 15" id="KW-0675">Receptor</keyword>
<feature type="domain" description="TonB-dependent receptor-like beta-barrel" evidence="13">
    <location>
        <begin position="279"/>
        <end position="699"/>
    </location>
</feature>
<keyword evidence="4 10" id="KW-1134">Transmembrane beta strand</keyword>
<dbReference type="Gene3D" id="2.170.130.10">
    <property type="entry name" value="TonB-dependent receptor, plug domain"/>
    <property type="match status" value="1"/>
</dbReference>
<comment type="similarity">
    <text evidence="2 10 11">Belongs to the TonB-dependent receptor family.</text>
</comment>
<dbReference type="EMBL" id="FTOA01000006">
    <property type="protein sequence ID" value="SIT08089.1"/>
    <property type="molecule type" value="Genomic_DNA"/>
</dbReference>
<dbReference type="Proteomes" id="UP000185678">
    <property type="component" value="Unassembled WGS sequence"/>
</dbReference>
<gene>
    <name evidence="15" type="ORF">SAMN05421779_106213</name>
</gene>
<feature type="signal peptide" evidence="12">
    <location>
        <begin position="1"/>
        <end position="34"/>
    </location>
</feature>
<dbReference type="NCBIfam" id="TIGR01783">
    <property type="entry name" value="TonB-siderophor"/>
    <property type="match status" value="1"/>
</dbReference>
<dbReference type="InterPro" id="IPR037066">
    <property type="entry name" value="Plug_dom_sf"/>
</dbReference>
<dbReference type="PANTHER" id="PTHR32552">
    <property type="entry name" value="FERRICHROME IRON RECEPTOR-RELATED"/>
    <property type="match status" value="1"/>
</dbReference>
<feature type="domain" description="TonB-dependent receptor plug" evidence="14">
    <location>
        <begin position="95"/>
        <end position="192"/>
    </location>
</feature>
<protein>
    <submittedName>
        <fullName evidence="15">Outer-membrane receptor for ferric coprogen and ferric-rhodotorulic acid</fullName>
    </submittedName>
</protein>
<dbReference type="GO" id="GO:0015891">
    <property type="term" value="P:siderophore transport"/>
    <property type="evidence" value="ECO:0007669"/>
    <property type="project" value="InterPro"/>
</dbReference>
<evidence type="ECO:0000256" key="12">
    <source>
        <dbReference type="SAM" id="SignalP"/>
    </source>
</evidence>
<keyword evidence="9 10" id="KW-0998">Cell outer membrane</keyword>
<dbReference type="AlphaFoldDB" id="A0A1N7PCF2"/>
<evidence type="ECO:0000256" key="6">
    <source>
        <dbReference type="ARBA" id="ARBA00023077"/>
    </source>
</evidence>
<keyword evidence="3 10" id="KW-0813">Transport</keyword>
<dbReference type="PANTHER" id="PTHR32552:SF74">
    <property type="entry name" value="HYDROXAMATE SIDEROPHORE RECEPTOR FHUE"/>
    <property type="match status" value="1"/>
</dbReference>
<dbReference type="CDD" id="cd01347">
    <property type="entry name" value="ligand_gated_channel"/>
    <property type="match status" value="1"/>
</dbReference>
<keyword evidence="7 10" id="KW-0472">Membrane</keyword>
<evidence type="ECO:0000256" key="4">
    <source>
        <dbReference type="ARBA" id="ARBA00022452"/>
    </source>
</evidence>
<keyword evidence="5 10" id="KW-0812">Transmembrane</keyword>
<evidence type="ECO:0000313" key="15">
    <source>
        <dbReference type="EMBL" id="SIT08089.1"/>
    </source>
</evidence>
<dbReference type="GO" id="GO:0009279">
    <property type="term" value="C:cell outer membrane"/>
    <property type="evidence" value="ECO:0007669"/>
    <property type="project" value="UniProtKB-SubCell"/>
</dbReference>
<evidence type="ECO:0000256" key="3">
    <source>
        <dbReference type="ARBA" id="ARBA00022448"/>
    </source>
</evidence>
<dbReference type="InterPro" id="IPR036942">
    <property type="entry name" value="Beta-barrel_TonB_sf"/>
</dbReference>
<evidence type="ECO:0000256" key="2">
    <source>
        <dbReference type="ARBA" id="ARBA00009810"/>
    </source>
</evidence>
<dbReference type="GO" id="GO:0015344">
    <property type="term" value="F:siderophore uptake transmembrane transporter activity"/>
    <property type="evidence" value="ECO:0007669"/>
    <property type="project" value="TreeGrafter"/>
</dbReference>
<evidence type="ECO:0000256" key="9">
    <source>
        <dbReference type="ARBA" id="ARBA00023237"/>
    </source>
</evidence>
<dbReference type="InterPro" id="IPR000531">
    <property type="entry name" value="Beta-barrel_TonB"/>
</dbReference>
<organism evidence="15 16">
    <name type="scientific">Insolitispirillum peregrinum</name>
    <dbReference type="NCBI Taxonomy" id="80876"/>
    <lineage>
        <taxon>Bacteria</taxon>
        <taxon>Pseudomonadati</taxon>
        <taxon>Pseudomonadota</taxon>
        <taxon>Alphaproteobacteria</taxon>
        <taxon>Rhodospirillales</taxon>
        <taxon>Novispirillaceae</taxon>
        <taxon>Insolitispirillum</taxon>
    </lineage>
</organism>
<keyword evidence="12" id="KW-0732">Signal</keyword>
<name>A0A1N7PCF2_9PROT</name>
<dbReference type="Pfam" id="PF07715">
    <property type="entry name" value="Plug"/>
    <property type="match status" value="1"/>
</dbReference>
<evidence type="ECO:0000256" key="1">
    <source>
        <dbReference type="ARBA" id="ARBA00004571"/>
    </source>
</evidence>
<feature type="chain" id="PRO_5012161989" evidence="12">
    <location>
        <begin position="35"/>
        <end position="730"/>
    </location>
</feature>
<keyword evidence="6 11" id="KW-0798">TonB box</keyword>
<evidence type="ECO:0000256" key="7">
    <source>
        <dbReference type="ARBA" id="ARBA00023136"/>
    </source>
</evidence>
<dbReference type="InterPro" id="IPR039426">
    <property type="entry name" value="TonB-dep_rcpt-like"/>
</dbReference>
<dbReference type="InterPro" id="IPR012910">
    <property type="entry name" value="Plug_dom"/>
</dbReference>
<reference evidence="15 16" key="1">
    <citation type="submission" date="2017-01" db="EMBL/GenBank/DDBJ databases">
        <authorList>
            <person name="Mah S.A."/>
            <person name="Swanson W.J."/>
            <person name="Moy G.W."/>
            <person name="Vacquier V.D."/>
        </authorList>
    </citation>
    <scope>NUCLEOTIDE SEQUENCE [LARGE SCALE GENOMIC DNA]</scope>
    <source>
        <strain evidence="15 16">DSM 11589</strain>
    </source>
</reference>
<dbReference type="GO" id="GO:0038023">
    <property type="term" value="F:signaling receptor activity"/>
    <property type="evidence" value="ECO:0007669"/>
    <property type="project" value="InterPro"/>
</dbReference>
<sequence>MTNAFIVRSRSGRRARLSLIPALGMVLVGSAAMAPVGMAQAETATGTATPEDSAVVLPELAITDTQTAPLSAVSEGSGTYAPKAATVAGKVPAKLKDIPNSVSVITREQLDDQHLTDVDHALVWAPGVTVRPNDNAQSWYQSRGYALSVMHDGMPTYDGLSGYQQFDTAVYDRIEVLRGPSGLLQGSSDPAGSVNLVRKRPTEELKGQATVAIGSWDYSRETADLSTPLTTDGRLNGRFVVAHTDRDYFYSGVHSEKLLGYGILEFKPTPDWTFGYSSTWQHDDTGLFSGVPTYSTGLSMGLDRSTNFNTSWTSADWVTHEEKIDAEHRFGHGWSAKIAASWREQKFSWDDGYAGSVNPATYTTTYTTRDAEATYYRKGLDAYVTGPFQAFGREHTLLLGSNLDIYNQDWVRGRATQAGVVVSNGSTLSQGNLSRSTGGETRMTQFGQYGQARLQILDPLTVIVGGRNTSFDSDSRSMSSSVWGNWSQGGKAQNEFTPYGGVTLAVTPETSLYGSYSEIFVPQTATTSAGTTLPPRTGWQTEVGVKNSLFDDTVNASAAVFLLRDVNRAITDPNDTNYSIAAGKVESKGVDLEISGRPLENLKLTGSYTYLLNQYLRDTRNTGATFTTWEPKHTVKLWGMYSFDDGVLKDFSLGSGVLAKSRTWATGTRLEQDAYAVVDAQIGYKINDHLSADLTMNNVFDTEYWATMRSTTNNMYGEPRSVMLTLKAEM</sequence>
<dbReference type="SUPFAM" id="SSF56935">
    <property type="entry name" value="Porins"/>
    <property type="match status" value="1"/>
</dbReference>
<evidence type="ECO:0000259" key="13">
    <source>
        <dbReference type="Pfam" id="PF00593"/>
    </source>
</evidence>
<evidence type="ECO:0000256" key="8">
    <source>
        <dbReference type="ARBA" id="ARBA00023170"/>
    </source>
</evidence>
<evidence type="ECO:0000313" key="16">
    <source>
        <dbReference type="Proteomes" id="UP000185678"/>
    </source>
</evidence>
<evidence type="ECO:0000259" key="14">
    <source>
        <dbReference type="Pfam" id="PF07715"/>
    </source>
</evidence>
<dbReference type="PROSITE" id="PS52016">
    <property type="entry name" value="TONB_DEPENDENT_REC_3"/>
    <property type="match status" value="1"/>
</dbReference>
<dbReference type="Gene3D" id="2.40.170.20">
    <property type="entry name" value="TonB-dependent receptor, beta-barrel domain"/>
    <property type="match status" value="1"/>
</dbReference>
<evidence type="ECO:0000256" key="11">
    <source>
        <dbReference type="RuleBase" id="RU003357"/>
    </source>
</evidence>
<evidence type="ECO:0000256" key="5">
    <source>
        <dbReference type="ARBA" id="ARBA00022692"/>
    </source>
</evidence>
<dbReference type="OrthoDB" id="9760333at2"/>
<accession>A0A1N7PCF2</accession>
<comment type="subcellular location">
    <subcellularLocation>
        <location evidence="1 10">Cell outer membrane</location>
        <topology evidence="1 10">Multi-pass membrane protein</topology>
    </subcellularLocation>
</comment>
<dbReference type="Pfam" id="PF00593">
    <property type="entry name" value="TonB_dep_Rec_b-barrel"/>
    <property type="match status" value="1"/>
</dbReference>
<keyword evidence="16" id="KW-1185">Reference proteome</keyword>
<dbReference type="RefSeq" id="WP_076401517.1">
    <property type="nucleotide sequence ID" value="NZ_FTOA01000006.1"/>
</dbReference>
<dbReference type="InterPro" id="IPR010105">
    <property type="entry name" value="TonB_sidphr_rcpt"/>
</dbReference>
<dbReference type="STRING" id="80876.SAMN05421779_106213"/>
<evidence type="ECO:0000256" key="10">
    <source>
        <dbReference type="PROSITE-ProRule" id="PRU01360"/>
    </source>
</evidence>
<proteinExistence type="inferred from homology"/>